<dbReference type="AlphaFoldDB" id="A0A5E4N4M4"/>
<dbReference type="GO" id="GO:0016787">
    <property type="term" value="F:hydrolase activity"/>
    <property type="evidence" value="ECO:0007669"/>
    <property type="project" value="UniProtKB-KW"/>
</dbReference>
<dbReference type="InterPro" id="IPR027417">
    <property type="entry name" value="P-loop_NTPase"/>
</dbReference>
<dbReference type="Proteomes" id="UP000325440">
    <property type="component" value="Unassembled WGS sequence"/>
</dbReference>
<accession>A0A5E4N4M4</accession>
<protein>
    <submittedName>
        <fullName evidence="1">P-loop containing nucleoside triphosphate hydrolase</fullName>
    </submittedName>
</protein>
<evidence type="ECO:0000313" key="1">
    <source>
        <dbReference type="EMBL" id="VVC38052.1"/>
    </source>
</evidence>
<reference evidence="1 2" key="1">
    <citation type="submission" date="2019-08" db="EMBL/GenBank/DDBJ databases">
        <authorList>
            <person name="Alioto T."/>
            <person name="Alioto T."/>
            <person name="Gomez Garrido J."/>
        </authorList>
    </citation>
    <scope>NUCLEOTIDE SEQUENCE [LARGE SCALE GENOMIC DNA]</scope>
</reference>
<gene>
    <name evidence="1" type="ORF">CINCED_3A023750</name>
</gene>
<dbReference type="OrthoDB" id="6581865at2759"/>
<dbReference type="Gene3D" id="3.40.50.300">
    <property type="entry name" value="P-loop containing nucleotide triphosphate hydrolases"/>
    <property type="match status" value="1"/>
</dbReference>
<proteinExistence type="predicted"/>
<keyword evidence="1" id="KW-0378">Hydrolase</keyword>
<dbReference type="EMBL" id="CABPRJ010001460">
    <property type="protein sequence ID" value="VVC38052.1"/>
    <property type="molecule type" value="Genomic_DNA"/>
</dbReference>
<name>A0A5E4N4M4_9HEMI</name>
<organism evidence="1 2">
    <name type="scientific">Cinara cedri</name>
    <dbReference type="NCBI Taxonomy" id="506608"/>
    <lineage>
        <taxon>Eukaryota</taxon>
        <taxon>Metazoa</taxon>
        <taxon>Ecdysozoa</taxon>
        <taxon>Arthropoda</taxon>
        <taxon>Hexapoda</taxon>
        <taxon>Insecta</taxon>
        <taxon>Pterygota</taxon>
        <taxon>Neoptera</taxon>
        <taxon>Paraneoptera</taxon>
        <taxon>Hemiptera</taxon>
        <taxon>Sternorrhyncha</taxon>
        <taxon>Aphidomorpha</taxon>
        <taxon>Aphidoidea</taxon>
        <taxon>Aphididae</taxon>
        <taxon>Lachninae</taxon>
        <taxon>Cinara</taxon>
    </lineage>
</organism>
<dbReference type="SUPFAM" id="SSF52540">
    <property type="entry name" value="P-loop containing nucleoside triphosphate hydrolases"/>
    <property type="match status" value="1"/>
</dbReference>
<sequence length="227" mass="26765">MRFIQQEKKLRIYNIDTTDTTKSRHGELFPNTVRSLVLGSSGCGKTNLIYFLLVDENGLRFENVYIYSKTLDQPKYKLLKRIINEIDGVKIFTFFENDKVISPEKVLPNSVFIMDDVIGEQQAVIREYFSRGRHNNVDIFYLAQSYSKVPKQLIRDNANLIVLFKQDETNLKHVYNEHCSGDMSYIEFKHFCNTCWNRDRFAFVVICKDNERDNGRYRFGFDTYVAI</sequence>
<keyword evidence="2" id="KW-1185">Reference proteome</keyword>
<evidence type="ECO:0000313" key="2">
    <source>
        <dbReference type="Proteomes" id="UP000325440"/>
    </source>
</evidence>